<keyword evidence="2" id="KW-1185">Reference proteome</keyword>
<dbReference type="KEGG" id="mcad:Pan265_02110"/>
<proteinExistence type="predicted"/>
<dbReference type="InterPro" id="IPR036388">
    <property type="entry name" value="WH-like_DNA-bd_sf"/>
</dbReference>
<dbReference type="Proteomes" id="UP000320386">
    <property type="component" value="Chromosome"/>
</dbReference>
<dbReference type="RefSeq" id="WP_145444441.1">
    <property type="nucleotide sequence ID" value="NZ_CP036280.1"/>
</dbReference>
<accession>A0A518BTU6</accession>
<evidence type="ECO:0000313" key="2">
    <source>
        <dbReference type="Proteomes" id="UP000320386"/>
    </source>
</evidence>
<dbReference type="EMBL" id="CP036280">
    <property type="protein sequence ID" value="QDU70384.1"/>
    <property type="molecule type" value="Genomic_DNA"/>
</dbReference>
<name>A0A518BTU6_9BACT</name>
<dbReference type="Gene3D" id="1.10.10.10">
    <property type="entry name" value="Winged helix-like DNA-binding domain superfamily/Winged helix DNA-binding domain"/>
    <property type="match status" value="1"/>
</dbReference>
<reference evidence="1 2" key="1">
    <citation type="submission" date="2019-02" db="EMBL/GenBank/DDBJ databases">
        <title>Deep-cultivation of Planctomycetes and their phenomic and genomic characterization uncovers novel biology.</title>
        <authorList>
            <person name="Wiegand S."/>
            <person name="Jogler M."/>
            <person name="Boedeker C."/>
            <person name="Pinto D."/>
            <person name="Vollmers J."/>
            <person name="Rivas-Marin E."/>
            <person name="Kohn T."/>
            <person name="Peeters S.H."/>
            <person name="Heuer A."/>
            <person name="Rast P."/>
            <person name="Oberbeckmann S."/>
            <person name="Bunk B."/>
            <person name="Jeske O."/>
            <person name="Meyerdierks A."/>
            <person name="Storesund J.E."/>
            <person name="Kallscheuer N."/>
            <person name="Luecker S."/>
            <person name="Lage O.M."/>
            <person name="Pohl T."/>
            <person name="Merkel B.J."/>
            <person name="Hornburger P."/>
            <person name="Mueller R.-W."/>
            <person name="Bruemmer F."/>
            <person name="Labrenz M."/>
            <person name="Spormann A.M."/>
            <person name="Op den Camp H."/>
            <person name="Overmann J."/>
            <person name="Amann R."/>
            <person name="Jetten M.S.M."/>
            <person name="Mascher T."/>
            <person name="Medema M.H."/>
            <person name="Devos D.P."/>
            <person name="Kaster A.-K."/>
            <person name="Ovreas L."/>
            <person name="Rohde M."/>
            <person name="Galperin M.Y."/>
            <person name="Jogler C."/>
        </authorList>
    </citation>
    <scope>NUCLEOTIDE SEQUENCE [LARGE SCALE GENOMIC DNA]</scope>
    <source>
        <strain evidence="1 2">Pan265</strain>
    </source>
</reference>
<protein>
    <submittedName>
        <fullName evidence="1">Uncharacterized protein</fullName>
    </submittedName>
</protein>
<evidence type="ECO:0000313" key="1">
    <source>
        <dbReference type="EMBL" id="QDU70384.1"/>
    </source>
</evidence>
<organism evidence="1 2">
    <name type="scientific">Mucisphaera calidilacus</name>
    <dbReference type="NCBI Taxonomy" id="2527982"/>
    <lineage>
        <taxon>Bacteria</taxon>
        <taxon>Pseudomonadati</taxon>
        <taxon>Planctomycetota</taxon>
        <taxon>Phycisphaerae</taxon>
        <taxon>Phycisphaerales</taxon>
        <taxon>Phycisphaeraceae</taxon>
        <taxon>Mucisphaera</taxon>
    </lineage>
</organism>
<sequence>MPHADLDNTIARWSRAGVLFGSRPARATPDLERLLLDTAQLAAENARLFYMAVTWLSRYGNFIARHRLKRLVETELEADYQPVLGAFITLAVKHGASRELLIAAEVCQPADAPYPLFAVQRHSPALTKIAQRNACSEGARWNLWLPDEPPKLDALRPARWIINQNPAYLDRIVRKGDLRCSILLVLRCDTAGGSADSEVALAEKCSANRIAVRNALDDLEREGYTLRQPEPGARNTRIVLAASPAPLAAS</sequence>
<gene>
    <name evidence="1" type="ORF">Pan265_02110</name>
</gene>
<dbReference type="AlphaFoldDB" id="A0A518BTU6"/>